<organism evidence="2 3">
    <name type="scientific">Aureliella helgolandensis</name>
    <dbReference type="NCBI Taxonomy" id="2527968"/>
    <lineage>
        <taxon>Bacteria</taxon>
        <taxon>Pseudomonadati</taxon>
        <taxon>Planctomycetota</taxon>
        <taxon>Planctomycetia</taxon>
        <taxon>Pirellulales</taxon>
        <taxon>Pirellulaceae</taxon>
        <taxon>Aureliella</taxon>
    </lineage>
</organism>
<protein>
    <submittedName>
        <fullName evidence="2">Uncharacterized protein</fullName>
    </submittedName>
</protein>
<sequence length="66" mass="6891">MLEHHEHSLPYRESSLATESLHEDSMKIQIPAGGSIASLTATALAEHLACEGLPTVTANSSSSGNC</sequence>
<dbReference type="Proteomes" id="UP000318017">
    <property type="component" value="Chromosome"/>
</dbReference>
<dbReference type="KEGG" id="ahel:Q31a_62130"/>
<name>A0A518GGW8_9BACT</name>
<accession>A0A518GGW8</accession>
<feature type="region of interest" description="Disordered" evidence="1">
    <location>
        <begin position="1"/>
        <end position="22"/>
    </location>
</feature>
<proteinExistence type="predicted"/>
<feature type="compositionally biased region" description="Basic and acidic residues" evidence="1">
    <location>
        <begin position="1"/>
        <end position="10"/>
    </location>
</feature>
<keyword evidence="3" id="KW-1185">Reference proteome</keyword>
<dbReference type="EMBL" id="CP036298">
    <property type="protein sequence ID" value="QDV27820.1"/>
    <property type="molecule type" value="Genomic_DNA"/>
</dbReference>
<dbReference type="AlphaFoldDB" id="A0A518GGW8"/>
<evidence type="ECO:0000256" key="1">
    <source>
        <dbReference type="SAM" id="MobiDB-lite"/>
    </source>
</evidence>
<evidence type="ECO:0000313" key="2">
    <source>
        <dbReference type="EMBL" id="QDV27820.1"/>
    </source>
</evidence>
<gene>
    <name evidence="2" type="ORF">Q31a_62130</name>
</gene>
<reference evidence="2 3" key="1">
    <citation type="submission" date="2019-02" db="EMBL/GenBank/DDBJ databases">
        <title>Deep-cultivation of Planctomycetes and their phenomic and genomic characterization uncovers novel biology.</title>
        <authorList>
            <person name="Wiegand S."/>
            <person name="Jogler M."/>
            <person name="Boedeker C."/>
            <person name="Pinto D."/>
            <person name="Vollmers J."/>
            <person name="Rivas-Marin E."/>
            <person name="Kohn T."/>
            <person name="Peeters S.H."/>
            <person name="Heuer A."/>
            <person name="Rast P."/>
            <person name="Oberbeckmann S."/>
            <person name="Bunk B."/>
            <person name="Jeske O."/>
            <person name="Meyerdierks A."/>
            <person name="Storesund J.E."/>
            <person name="Kallscheuer N."/>
            <person name="Luecker S."/>
            <person name="Lage O.M."/>
            <person name="Pohl T."/>
            <person name="Merkel B.J."/>
            <person name="Hornburger P."/>
            <person name="Mueller R.-W."/>
            <person name="Bruemmer F."/>
            <person name="Labrenz M."/>
            <person name="Spormann A.M."/>
            <person name="Op den Camp H."/>
            <person name="Overmann J."/>
            <person name="Amann R."/>
            <person name="Jetten M.S.M."/>
            <person name="Mascher T."/>
            <person name="Medema M.H."/>
            <person name="Devos D.P."/>
            <person name="Kaster A.-K."/>
            <person name="Ovreas L."/>
            <person name="Rohde M."/>
            <person name="Galperin M.Y."/>
            <person name="Jogler C."/>
        </authorList>
    </citation>
    <scope>NUCLEOTIDE SEQUENCE [LARGE SCALE GENOMIC DNA]</scope>
    <source>
        <strain evidence="2 3">Q31a</strain>
    </source>
</reference>
<evidence type="ECO:0000313" key="3">
    <source>
        <dbReference type="Proteomes" id="UP000318017"/>
    </source>
</evidence>